<name>A0A8J3S4N6_PLARO</name>
<keyword evidence="1" id="KW-1133">Transmembrane helix</keyword>
<keyword evidence="1" id="KW-0472">Membrane</keyword>
<evidence type="ECO:0000313" key="2">
    <source>
        <dbReference type="EMBL" id="GIH86730.1"/>
    </source>
</evidence>
<dbReference type="RefSeq" id="WP_189243262.1">
    <property type="nucleotide sequence ID" value="NZ_BMQP01000032.1"/>
</dbReference>
<protein>
    <submittedName>
        <fullName evidence="2">Uncharacterized protein</fullName>
    </submittedName>
</protein>
<organism evidence="2 3">
    <name type="scientific">Planobispora rosea</name>
    <dbReference type="NCBI Taxonomy" id="35762"/>
    <lineage>
        <taxon>Bacteria</taxon>
        <taxon>Bacillati</taxon>
        <taxon>Actinomycetota</taxon>
        <taxon>Actinomycetes</taxon>
        <taxon>Streptosporangiales</taxon>
        <taxon>Streptosporangiaceae</taxon>
        <taxon>Planobispora</taxon>
    </lineage>
</organism>
<sequence length="92" mass="10456">MSDLVPSTGELYPVNNPYEYGNAYSRVPAHLEAVPEYGPTNGFTDTVGRYWSYVIRYPRYAALGFLWITYTPWRFLYLVGTGVLLYVSLTSG</sequence>
<keyword evidence="3" id="KW-1185">Reference proteome</keyword>
<feature type="transmembrane region" description="Helical" evidence="1">
    <location>
        <begin position="60"/>
        <end position="87"/>
    </location>
</feature>
<reference evidence="2" key="1">
    <citation type="submission" date="2021-01" db="EMBL/GenBank/DDBJ databases">
        <title>Whole genome shotgun sequence of Planobispora rosea NBRC 15558.</title>
        <authorList>
            <person name="Komaki H."/>
            <person name="Tamura T."/>
        </authorList>
    </citation>
    <scope>NUCLEOTIDE SEQUENCE</scope>
    <source>
        <strain evidence="2">NBRC 15558</strain>
    </source>
</reference>
<keyword evidence="1" id="KW-0812">Transmembrane</keyword>
<comment type="caution">
    <text evidence="2">The sequence shown here is derived from an EMBL/GenBank/DDBJ whole genome shotgun (WGS) entry which is preliminary data.</text>
</comment>
<gene>
    <name evidence="2" type="ORF">Pro02_51380</name>
</gene>
<evidence type="ECO:0000256" key="1">
    <source>
        <dbReference type="SAM" id="Phobius"/>
    </source>
</evidence>
<dbReference type="Proteomes" id="UP000655044">
    <property type="component" value="Unassembled WGS sequence"/>
</dbReference>
<accession>A0A8J3S4N6</accession>
<dbReference type="AlphaFoldDB" id="A0A8J3S4N6"/>
<dbReference type="EMBL" id="BOOI01000049">
    <property type="protein sequence ID" value="GIH86730.1"/>
    <property type="molecule type" value="Genomic_DNA"/>
</dbReference>
<evidence type="ECO:0000313" key="3">
    <source>
        <dbReference type="Proteomes" id="UP000655044"/>
    </source>
</evidence>
<proteinExistence type="predicted"/>